<organism evidence="2 3">
    <name type="scientific">Vairimorpha ceranae</name>
    <dbReference type="NCBI Taxonomy" id="40302"/>
    <lineage>
        <taxon>Eukaryota</taxon>
        <taxon>Fungi</taxon>
        <taxon>Fungi incertae sedis</taxon>
        <taxon>Microsporidia</taxon>
        <taxon>Nosematidae</taxon>
        <taxon>Vairimorpha</taxon>
    </lineage>
</organism>
<evidence type="ECO:0000256" key="1">
    <source>
        <dbReference type="SAM" id="MobiDB-lite"/>
    </source>
</evidence>
<reference evidence="2 3" key="1">
    <citation type="journal article" date="2015" name="Environ. Microbiol.">
        <title>Genome analyses suggest the presence of polyploidy and recent human-driven expansions in eight global populations of the honeybee pathogen Nosema ceranae.</title>
        <authorList>
            <person name="Pelin A."/>
            <person name="Selman M."/>
            <person name="Aris-Brosou S."/>
            <person name="Farinelli L."/>
            <person name="Corradi N."/>
        </authorList>
    </citation>
    <scope>NUCLEOTIDE SEQUENCE [LARGE SCALE GENOMIC DNA]</scope>
    <source>
        <strain evidence="2 3">PA08 1199</strain>
    </source>
</reference>
<gene>
    <name evidence="2" type="ORF">AAJ76_6000015274</name>
</gene>
<dbReference type="EMBL" id="JPQZ01000060">
    <property type="protein sequence ID" value="KKO74553.1"/>
    <property type="molecule type" value="Genomic_DNA"/>
</dbReference>
<dbReference type="GeneID" id="36320999"/>
<dbReference type="VEuPathDB" id="MicrosporidiaDB:G9O61_00g009960"/>
<dbReference type="Proteomes" id="UP000034350">
    <property type="component" value="Unassembled WGS sequence"/>
</dbReference>
<dbReference type="AlphaFoldDB" id="A0A0F9WNG7"/>
<feature type="region of interest" description="Disordered" evidence="1">
    <location>
        <begin position="30"/>
        <end position="102"/>
    </location>
</feature>
<accession>A0A0F9WNG7</accession>
<comment type="caution">
    <text evidence="2">The sequence shown here is derived from an EMBL/GenBank/DDBJ whole genome shotgun (WGS) entry which is preliminary data.</text>
</comment>
<evidence type="ECO:0000313" key="3">
    <source>
        <dbReference type="Proteomes" id="UP000034350"/>
    </source>
</evidence>
<sequence length="236" mass="26409">MKFFIQLISVYLFSKVIKAKSYKIHEEDITKPASSEKAGLTINPSSKDGELASSSSEDDGILIQISEKKNKGSSKLKKDKLGERKGESKSKHSSLPKSSAVTKLDKPKMSLNPFNFDVKKSIPAKSTPPTNLKTPTKLETFSPLDSTYKTPTSDFLLKDFESKSVKVSFTEKEMKELENFSKNLDIFMPSINRVNVIVKNIIKANKKDEDEKNKKNKPSELFNIKVIEVSDGTNPN</sequence>
<protein>
    <submittedName>
        <fullName evidence="2">Uncharacterized protein</fullName>
    </submittedName>
</protein>
<feature type="compositionally biased region" description="Basic and acidic residues" evidence="1">
    <location>
        <begin position="79"/>
        <end position="90"/>
    </location>
</feature>
<keyword evidence="3" id="KW-1185">Reference proteome</keyword>
<dbReference type="VEuPathDB" id="MicrosporidiaDB:AAJ76_6000015274"/>
<dbReference type="RefSeq" id="XP_024330295.1">
    <property type="nucleotide sequence ID" value="XM_024476051.1"/>
</dbReference>
<dbReference type="VEuPathDB" id="MicrosporidiaDB:NCER_101182"/>
<proteinExistence type="predicted"/>
<evidence type="ECO:0000313" key="2">
    <source>
        <dbReference type="EMBL" id="KKO74553.1"/>
    </source>
</evidence>
<name>A0A0F9WNG7_9MICR</name>